<name>A0A9X2HKR8_9MICC</name>
<evidence type="ECO:0000256" key="2">
    <source>
        <dbReference type="ARBA" id="ARBA00001974"/>
    </source>
</evidence>
<evidence type="ECO:0000256" key="3">
    <source>
        <dbReference type="ARBA" id="ARBA00002185"/>
    </source>
</evidence>
<evidence type="ECO:0000256" key="8">
    <source>
        <dbReference type="ARBA" id="ARBA00022630"/>
    </source>
</evidence>
<evidence type="ECO:0000256" key="4">
    <source>
        <dbReference type="ARBA" id="ARBA00004744"/>
    </source>
</evidence>
<feature type="domain" description="Amine oxidase" evidence="14">
    <location>
        <begin position="7"/>
        <end position="458"/>
    </location>
</feature>
<dbReference type="RefSeq" id="WP_254166576.1">
    <property type="nucleotide sequence ID" value="NZ_JANAFB010000018.1"/>
</dbReference>
<comment type="similarity">
    <text evidence="5 12">Belongs to the protoporphyrinogen/coproporphyrinogen oxidase family. Coproporphyrinogen III oxidase subfamily.</text>
</comment>
<dbReference type="PANTHER" id="PTHR42923:SF3">
    <property type="entry name" value="PROTOPORPHYRINOGEN OXIDASE"/>
    <property type="match status" value="1"/>
</dbReference>
<comment type="subcellular location">
    <subcellularLocation>
        <location evidence="12">Cytoplasm</location>
    </subcellularLocation>
</comment>
<feature type="region of interest" description="Disordered" evidence="13">
    <location>
        <begin position="466"/>
        <end position="514"/>
    </location>
</feature>
<keyword evidence="12" id="KW-0963">Cytoplasm</keyword>
<evidence type="ECO:0000256" key="11">
    <source>
        <dbReference type="ARBA" id="ARBA00023133"/>
    </source>
</evidence>
<comment type="caution">
    <text evidence="15">The sequence shown here is derived from an EMBL/GenBank/DDBJ whole genome shotgun (WGS) entry which is preliminary data.</text>
</comment>
<dbReference type="Gene3D" id="3.90.660.20">
    <property type="entry name" value="Protoporphyrinogen oxidase, mitochondrial, domain 2"/>
    <property type="match status" value="1"/>
</dbReference>
<evidence type="ECO:0000256" key="5">
    <source>
        <dbReference type="ARBA" id="ARBA00008310"/>
    </source>
</evidence>
<evidence type="ECO:0000256" key="9">
    <source>
        <dbReference type="ARBA" id="ARBA00022827"/>
    </source>
</evidence>
<keyword evidence="8 12" id="KW-0285">Flavoprotein</keyword>
<dbReference type="GO" id="GO:0005737">
    <property type="term" value="C:cytoplasm"/>
    <property type="evidence" value="ECO:0007669"/>
    <property type="project" value="UniProtKB-SubCell"/>
</dbReference>
<accession>A0A9X2HKR8</accession>
<evidence type="ECO:0000256" key="6">
    <source>
        <dbReference type="ARBA" id="ARBA00012402"/>
    </source>
</evidence>
<keyword evidence="9 12" id="KW-0274">FAD</keyword>
<dbReference type="NCBIfam" id="TIGR00562">
    <property type="entry name" value="proto_IX_ox"/>
    <property type="match status" value="1"/>
</dbReference>
<evidence type="ECO:0000259" key="14">
    <source>
        <dbReference type="Pfam" id="PF01593"/>
    </source>
</evidence>
<keyword evidence="16" id="KW-1185">Reference proteome</keyword>
<comment type="cofactor">
    <cofactor evidence="2 12">
        <name>FAD</name>
        <dbReference type="ChEBI" id="CHEBI:57692"/>
    </cofactor>
</comment>
<proteinExistence type="inferred from homology"/>
<dbReference type="GO" id="GO:0004729">
    <property type="term" value="F:oxygen-dependent protoporphyrinogen oxidase activity"/>
    <property type="evidence" value="ECO:0007669"/>
    <property type="project" value="UniProtKB-UniRule"/>
</dbReference>
<dbReference type="Pfam" id="PF01593">
    <property type="entry name" value="Amino_oxidase"/>
    <property type="match status" value="1"/>
</dbReference>
<keyword evidence="10 12" id="KW-0560">Oxidoreductase</keyword>
<comment type="function">
    <text evidence="3 12">Involved in coproporphyrin-dependent heme b biosynthesis. Catalyzes the oxidation of coproporphyrinogen III to coproporphyrin III.</text>
</comment>
<dbReference type="InterPro" id="IPR036188">
    <property type="entry name" value="FAD/NAD-bd_sf"/>
</dbReference>
<dbReference type="InterPro" id="IPR004572">
    <property type="entry name" value="Protoporphyrinogen_oxidase"/>
</dbReference>
<gene>
    <name evidence="15" type="primary">hemG</name>
    <name evidence="15" type="ORF">NBM05_08665</name>
</gene>
<protein>
    <recommendedName>
        <fullName evidence="7 12">Coproporphyrinogen III oxidase</fullName>
        <ecNumber evidence="6 12">1.3.3.15</ecNumber>
    </recommendedName>
</protein>
<dbReference type="EC" id="1.3.3.15" evidence="6 12"/>
<dbReference type="PANTHER" id="PTHR42923">
    <property type="entry name" value="PROTOPORPHYRINOGEN OXIDASE"/>
    <property type="match status" value="1"/>
</dbReference>
<evidence type="ECO:0000313" key="16">
    <source>
        <dbReference type="Proteomes" id="UP001139502"/>
    </source>
</evidence>
<dbReference type="Gene3D" id="3.50.50.60">
    <property type="entry name" value="FAD/NAD(P)-binding domain"/>
    <property type="match status" value="1"/>
</dbReference>
<evidence type="ECO:0000256" key="12">
    <source>
        <dbReference type="RuleBase" id="RU364052"/>
    </source>
</evidence>
<dbReference type="AlphaFoldDB" id="A0A9X2HKR8"/>
<sequence>MVIGGGVAGLVAARDLAERGLRVVLTEAKDHFGGSVGAHRVGGMILDSGAESFATRNSSVSDLIEELGLSEAAVSPRRAGSWLHLPSGPLPMPSSGILGIPANPRDPELAGALTPAGRRRAALDRIIPSSTGFNTRSLGALVRARMGRQVLENLVAPVTMGIHSSHPDQLDVDVVAPGLRAGIRQFGSLGAAAAVLRARSPAGSQVGGLVGGMNQLSEALVADLSRRGVRLLSSSEVIAVDRDEADGRWMVIRRQTGGTGKRSVISGDVLVIATDGPTAVRLLGSRVPAERLPQVRPGQEIALATLVLDEPRLNDAPRGTGVLISEKVREVRAKALTHANVKWDWIAERAGSDRHVLRLSYGRDSAAGEQGVAELSLPDEQLIALALHDAARIMGVPLGRGQLVDADVVRWRAAMPRIPEGHEDKVRTFRSSLAGEDRLAVVGAWVSGTGLASLIPDARRVVAGLDLEAKEPPAPPAEPASPAAEEAPEQPAGKAERPPAEPSPPAGPGTPGGS</sequence>
<dbReference type="Proteomes" id="UP001139502">
    <property type="component" value="Unassembled WGS sequence"/>
</dbReference>
<evidence type="ECO:0000256" key="10">
    <source>
        <dbReference type="ARBA" id="ARBA00023002"/>
    </source>
</evidence>
<dbReference type="SUPFAM" id="SSF51905">
    <property type="entry name" value="FAD/NAD(P)-binding domain"/>
    <property type="match status" value="1"/>
</dbReference>
<comment type="catalytic activity">
    <reaction evidence="1">
        <text>coproporphyrinogen III + 3 O2 = coproporphyrin III + 3 H2O2</text>
        <dbReference type="Rhea" id="RHEA:43436"/>
        <dbReference type="ChEBI" id="CHEBI:15379"/>
        <dbReference type="ChEBI" id="CHEBI:16240"/>
        <dbReference type="ChEBI" id="CHEBI:57309"/>
        <dbReference type="ChEBI" id="CHEBI:131725"/>
        <dbReference type="EC" id="1.3.3.15"/>
    </reaction>
    <physiologicalReaction direction="left-to-right" evidence="1">
        <dbReference type="Rhea" id="RHEA:43437"/>
    </physiologicalReaction>
</comment>
<organism evidence="15 16">
    <name type="scientific">Rothia santali</name>
    <dbReference type="NCBI Taxonomy" id="2949643"/>
    <lineage>
        <taxon>Bacteria</taxon>
        <taxon>Bacillati</taxon>
        <taxon>Actinomycetota</taxon>
        <taxon>Actinomycetes</taxon>
        <taxon>Micrococcales</taxon>
        <taxon>Micrococcaceae</taxon>
        <taxon>Rothia</taxon>
    </lineage>
</organism>
<dbReference type="SUPFAM" id="SSF54373">
    <property type="entry name" value="FAD-linked reductases, C-terminal domain"/>
    <property type="match status" value="1"/>
</dbReference>
<dbReference type="EMBL" id="JANAFB010000018">
    <property type="protein sequence ID" value="MCP3426073.1"/>
    <property type="molecule type" value="Genomic_DNA"/>
</dbReference>
<dbReference type="Gene3D" id="1.10.3110.10">
    <property type="entry name" value="protoporphyrinogen ix oxidase, domain 3"/>
    <property type="match status" value="1"/>
</dbReference>
<comment type="pathway">
    <text evidence="4 12">Porphyrin-containing compound metabolism; protoheme biosynthesis.</text>
</comment>
<dbReference type="InterPro" id="IPR050464">
    <property type="entry name" value="Zeta_carotene_desat/Oxidored"/>
</dbReference>
<evidence type="ECO:0000256" key="13">
    <source>
        <dbReference type="SAM" id="MobiDB-lite"/>
    </source>
</evidence>
<evidence type="ECO:0000256" key="7">
    <source>
        <dbReference type="ARBA" id="ARBA00019046"/>
    </source>
</evidence>
<dbReference type="InterPro" id="IPR002937">
    <property type="entry name" value="Amino_oxidase"/>
</dbReference>
<feature type="compositionally biased region" description="Low complexity" evidence="13">
    <location>
        <begin position="480"/>
        <end position="493"/>
    </location>
</feature>
<evidence type="ECO:0000256" key="1">
    <source>
        <dbReference type="ARBA" id="ARBA00001755"/>
    </source>
</evidence>
<evidence type="ECO:0000313" key="15">
    <source>
        <dbReference type="EMBL" id="MCP3426073.1"/>
    </source>
</evidence>
<dbReference type="GO" id="GO:0006783">
    <property type="term" value="P:heme biosynthetic process"/>
    <property type="evidence" value="ECO:0007669"/>
    <property type="project" value="UniProtKB-UniRule"/>
</dbReference>
<reference evidence="15" key="1">
    <citation type="submission" date="2022-06" db="EMBL/GenBank/DDBJ databases">
        <title>Rothia sp. isolated from sandalwood seedling.</title>
        <authorList>
            <person name="Tuikhar N."/>
            <person name="Kirdat K."/>
            <person name="Thorat V."/>
            <person name="Swetha P."/>
            <person name="Padma S."/>
            <person name="Sundararaj R."/>
            <person name="Yadav A."/>
        </authorList>
    </citation>
    <scope>NUCLEOTIDE SEQUENCE</scope>
    <source>
        <strain evidence="15">AR01</strain>
    </source>
</reference>
<keyword evidence="11 12" id="KW-0350">Heme biosynthesis</keyword>